<feature type="compositionally biased region" description="Pro residues" evidence="2">
    <location>
        <begin position="483"/>
        <end position="493"/>
    </location>
</feature>
<dbReference type="InterPro" id="IPR002711">
    <property type="entry name" value="HNH"/>
</dbReference>
<dbReference type="InterPro" id="IPR003615">
    <property type="entry name" value="HNH_nuc"/>
</dbReference>
<dbReference type="OrthoDB" id="5244772at2"/>
<dbReference type="KEGG" id="bsd:BLASA_4016"/>
<dbReference type="EMBL" id="FO117623">
    <property type="protein sequence ID" value="CCG04844.1"/>
    <property type="molecule type" value="Genomic_DNA"/>
</dbReference>
<keyword evidence="4" id="KW-0540">Nuclease</keyword>
<reference evidence="4 5" key="1">
    <citation type="journal article" date="2012" name="J. Bacteriol.">
        <title>Genome Sequence of Blastococcus saxobsidens DD2, a Stone-Inhabiting Bacterium.</title>
        <authorList>
            <person name="Chouaia B."/>
            <person name="Crotti E."/>
            <person name="Brusetti L."/>
            <person name="Daffonchio D."/>
            <person name="Essoussi I."/>
            <person name="Nouioui I."/>
            <person name="Sbissi I."/>
            <person name="Ghodhbane-Gtari F."/>
            <person name="Gtari M."/>
            <person name="Vacherie B."/>
            <person name="Barbe V."/>
            <person name="Medigue C."/>
            <person name="Gury J."/>
            <person name="Pujic P."/>
            <person name="Normand P."/>
        </authorList>
    </citation>
    <scope>NUCLEOTIDE SEQUENCE [LARGE SCALE GENOMIC DNA]</scope>
    <source>
        <strain evidence="4 5">DD2</strain>
    </source>
</reference>
<organism evidence="4 5">
    <name type="scientific">Blastococcus saxobsidens (strain DD2)</name>
    <dbReference type="NCBI Taxonomy" id="1146883"/>
    <lineage>
        <taxon>Bacteria</taxon>
        <taxon>Bacillati</taxon>
        <taxon>Actinomycetota</taxon>
        <taxon>Actinomycetes</taxon>
        <taxon>Geodermatophilales</taxon>
        <taxon>Geodermatophilaceae</taxon>
        <taxon>Blastococcus</taxon>
    </lineage>
</organism>
<evidence type="ECO:0000313" key="4">
    <source>
        <dbReference type="EMBL" id="CCG04844.1"/>
    </source>
</evidence>
<dbReference type="Gene3D" id="1.10.30.50">
    <property type="match status" value="1"/>
</dbReference>
<feature type="region of interest" description="Disordered" evidence="2">
    <location>
        <begin position="450"/>
        <end position="493"/>
    </location>
</feature>
<dbReference type="SMART" id="SM00507">
    <property type="entry name" value="HNHc"/>
    <property type="match status" value="1"/>
</dbReference>
<dbReference type="eggNOG" id="COG1403">
    <property type="taxonomic scope" value="Bacteria"/>
</dbReference>
<dbReference type="GO" id="GO:0004519">
    <property type="term" value="F:endonuclease activity"/>
    <property type="evidence" value="ECO:0007669"/>
    <property type="project" value="UniProtKB-KW"/>
</dbReference>
<feature type="compositionally biased region" description="Low complexity" evidence="2">
    <location>
        <begin position="452"/>
        <end position="468"/>
    </location>
</feature>
<dbReference type="Proteomes" id="UP000007517">
    <property type="component" value="Chromosome"/>
</dbReference>
<gene>
    <name evidence="4" type="ordered locus">BLASA_4016</name>
</gene>
<comment type="similarity">
    <text evidence="1">Belongs to the Rv1128c/1148c/1588c/1702c/1945/3466 family.</text>
</comment>
<name>H6RJY8_BLASD</name>
<dbReference type="Pfam" id="PF01844">
    <property type="entry name" value="HNH"/>
    <property type="match status" value="1"/>
</dbReference>
<sequence length="493" mass="52643">MSGSSTVEGVLIDWSLDQPIAPSRLPVALLSREQAAAELAQHQRRQAMAAAYEAELILRLAELTSDEHDPPAGTRGARRPGWVAGHDPAGVSEFFAGELALVLNRGRGTANHRHHRAQVWRDSLPATYRALSRGELDEARAAALADVLGHTSPELARAVEDLLLPDAVDLSVAKLKARALELLLELDAAAAEERREQAKRCADVFLQPGQDGMATLGAELSADEAAEAYAVINELATMAKADGDDRPIAQIRTELFSLLLRRPGGHDQPDVAADLRITATLESLQGAATQAGSVNGLAITAAHARDLLARIGALGLQTPPGGSLTFAITDADGRLLATTTVTELLRVAKNGCAEHPGESCGCPVIGSPPDSDGYEPTSRQEAFVTTRDRTCRMPNCGQRVGWADLDHVIPHSRGGATTCANLCCLCRSDHRLKTFARGWRFIMDPDGTLHVTTPTGITRTTRPPGLRRPQSEPPPEPKREPPPAEPDGEPPPF</sequence>
<accession>H6RJY8</accession>
<dbReference type="STRING" id="1146883.BLASA_4016"/>
<reference evidence="5" key="2">
    <citation type="submission" date="2012-02" db="EMBL/GenBank/DDBJ databases">
        <title>Complete genome sequence of Blastococcus saxobsidens strain DD2.</title>
        <authorList>
            <person name="Genoscope."/>
        </authorList>
    </citation>
    <scope>NUCLEOTIDE SEQUENCE [LARGE SCALE GENOMIC DNA]</scope>
    <source>
        <strain evidence="5">DD2</strain>
    </source>
</reference>
<evidence type="ECO:0000313" key="5">
    <source>
        <dbReference type="Proteomes" id="UP000007517"/>
    </source>
</evidence>
<proteinExistence type="inferred from homology"/>
<keyword evidence="5" id="KW-1185">Reference proteome</keyword>
<keyword evidence="4" id="KW-0378">Hydrolase</keyword>
<evidence type="ECO:0000259" key="3">
    <source>
        <dbReference type="SMART" id="SM00507"/>
    </source>
</evidence>
<dbReference type="InterPro" id="IPR003870">
    <property type="entry name" value="DUF222"/>
</dbReference>
<dbReference type="AlphaFoldDB" id="H6RJY8"/>
<dbReference type="HOGENOM" id="CLU_520400_0_0_11"/>
<dbReference type="GO" id="GO:0008270">
    <property type="term" value="F:zinc ion binding"/>
    <property type="evidence" value="ECO:0007669"/>
    <property type="project" value="InterPro"/>
</dbReference>
<keyword evidence="4" id="KW-0255">Endonuclease</keyword>
<dbReference type="GO" id="GO:0003676">
    <property type="term" value="F:nucleic acid binding"/>
    <property type="evidence" value="ECO:0007669"/>
    <property type="project" value="InterPro"/>
</dbReference>
<evidence type="ECO:0000256" key="2">
    <source>
        <dbReference type="SAM" id="MobiDB-lite"/>
    </source>
</evidence>
<dbReference type="CDD" id="cd00085">
    <property type="entry name" value="HNHc"/>
    <property type="match status" value="1"/>
</dbReference>
<dbReference type="RefSeq" id="WP_014377717.1">
    <property type="nucleotide sequence ID" value="NC_016943.1"/>
</dbReference>
<feature type="domain" description="HNH nuclease" evidence="3">
    <location>
        <begin position="379"/>
        <end position="431"/>
    </location>
</feature>
<dbReference type="Pfam" id="PF02720">
    <property type="entry name" value="DUF222"/>
    <property type="match status" value="1"/>
</dbReference>
<protein>
    <submittedName>
        <fullName evidence="4">HNH endonuclease</fullName>
    </submittedName>
</protein>
<evidence type="ECO:0000256" key="1">
    <source>
        <dbReference type="ARBA" id="ARBA00023450"/>
    </source>
</evidence>